<dbReference type="PROSITE" id="PS00028">
    <property type="entry name" value="ZINC_FINGER_C2H2_1"/>
    <property type="match status" value="11"/>
</dbReference>
<feature type="compositionally biased region" description="Polar residues" evidence="12">
    <location>
        <begin position="494"/>
        <end position="513"/>
    </location>
</feature>
<dbReference type="FunFam" id="3.30.160.60:FF:000446">
    <property type="entry name" value="Zinc finger protein"/>
    <property type="match status" value="1"/>
</dbReference>
<feature type="region of interest" description="Disordered" evidence="12">
    <location>
        <begin position="1"/>
        <end position="27"/>
    </location>
</feature>
<keyword evidence="6" id="KW-0862">Zinc</keyword>
<dbReference type="GO" id="GO:0006357">
    <property type="term" value="P:regulation of transcription by RNA polymerase II"/>
    <property type="evidence" value="ECO:0000318"/>
    <property type="project" value="GO_Central"/>
</dbReference>
<feature type="domain" description="C2H2-type" evidence="13">
    <location>
        <begin position="447"/>
        <end position="470"/>
    </location>
</feature>
<dbReference type="PROSITE" id="PS50157">
    <property type="entry name" value="ZINC_FINGER_C2H2_2"/>
    <property type="match status" value="12"/>
</dbReference>
<dbReference type="Gene3D" id="3.30.160.60">
    <property type="entry name" value="Classic Zinc Finger"/>
    <property type="match status" value="8"/>
</dbReference>
<dbReference type="InterPro" id="IPR046341">
    <property type="entry name" value="SET_dom_sf"/>
</dbReference>
<dbReference type="Pfam" id="PF00096">
    <property type="entry name" value="zf-C2H2"/>
    <property type="match status" value="6"/>
</dbReference>
<dbReference type="RefSeq" id="XP_030834188.1">
    <property type="nucleotide sequence ID" value="XM_030978328.1"/>
</dbReference>
<dbReference type="GO" id="GO:0008270">
    <property type="term" value="F:zinc ion binding"/>
    <property type="evidence" value="ECO:0007669"/>
    <property type="project" value="UniProtKB-KW"/>
</dbReference>
<evidence type="ECO:0000313" key="15">
    <source>
        <dbReference type="EnsemblMetazoa" id="XP_030834188"/>
    </source>
</evidence>
<evidence type="ECO:0000313" key="16">
    <source>
        <dbReference type="Proteomes" id="UP000007110"/>
    </source>
</evidence>
<evidence type="ECO:0000256" key="7">
    <source>
        <dbReference type="ARBA" id="ARBA00023015"/>
    </source>
</evidence>
<evidence type="ECO:0000256" key="6">
    <source>
        <dbReference type="ARBA" id="ARBA00022833"/>
    </source>
</evidence>
<feature type="domain" description="C2H2-type" evidence="13">
    <location>
        <begin position="392"/>
        <end position="419"/>
    </location>
</feature>
<feature type="domain" description="C2H2-type" evidence="13">
    <location>
        <begin position="322"/>
        <end position="350"/>
    </location>
</feature>
<dbReference type="KEGG" id="spu:100890990"/>
<organism evidence="15 16">
    <name type="scientific">Strongylocentrotus purpuratus</name>
    <name type="common">Purple sea urchin</name>
    <dbReference type="NCBI Taxonomy" id="7668"/>
    <lineage>
        <taxon>Eukaryota</taxon>
        <taxon>Metazoa</taxon>
        <taxon>Echinodermata</taxon>
        <taxon>Eleutherozoa</taxon>
        <taxon>Echinozoa</taxon>
        <taxon>Echinoidea</taxon>
        <taxon>Euechinoidea</taxon>
        <taxon>Echinacea</taxon>
        <taxon>Camarodonta</taxon>
        <taxon>Echinidea</taxon>
        <taxon>Strongylocentrotidae</taxon>
        <taxon>Strongylocentrotus</taxon>
    </lineage>
</organism>
<evidence type="ECO:0000259" key="14">
    <source>
        <dbReference type="PROSITE" id="PS50280"/>
    </source>
</evidence>
<keyword evidence="4" id="KW-0677">Repeat</keyword>
<dbReference type="GO" id="GO:0005694">
    <property type="term" value="C:chromosome"/>
    <property type="evidence" value="ECO:0000318"/>
    <property type="project" value="GO_Central"/>
</dbReference>
<dbReference type="GeneID" id="100890990"/>
<dbReference type="EnsemblMetazoa" id="XM_030978329">
    <property type="protein sequence ID" value="XP_030834189"/>
    <property type="gene ID" value="LOC100890990"/>
</dbReference>
<dbReference type="GO" id="GO:0043035">
    <property type="term" value="F:chromatin insulator sequence binding"/>
    <property type="evidence" value="ECO:0000318"/>
    <property type="project" value="GO_Central"/>
</dbReference>
<dbReference type="InterPro" id="IPR036236">
    <property type="entry name" value="Znf_C2H2_sf"/>
</dbReference>
<feature type="domain" description="C2H2-type" evidence="13">
    <location>
        <begin position="532"/>
        <end position="560"/>
    </location>
</feature>
<keyword evidence="7" id="KW-0805">Transcription regulation</keyword>
<evidence type="ECO:0000256" key="4">
    <source>
        <dbReference type="ARBA" id="ARBA00022737"/>
    </source>
</evidence>
<proteinExistence type="inferred from homology"/>
<evidence type="ECO:0000256" key="12">
    <source>
        <dbReference type="SAM" id="MobiDB-lite"/>
    </source>
</evidence>
<feature type="domain" description="C2H2-type" evidence="13">
    <location>
        <begin position="589"/>
        <end position="616"/>
    </location>
</feature>
<keyword evidence="3" id="KW-0479">Metal-binding</keyword>
<evidence type="ECO:0000256" key="1">
    <source>
        <dbReference type="ARBA" id="ARBA00004123"/>
    </source>
</evidence>
<accession>A0A7M7NFD4</accession>
<dbReference type="RefSeq" id="XP_030834189.1">
    <property type="nucleotide sequence ID" value="XM_030978329.1"/>
</dbReference>
<dbReference type="Pfam" id="PF21549">
    <property type="entry name" value="PRDM2_PR"/>
    <property type="match status" value="1"/>
</dbReference>
<feature type="domain" description="C2H2-type" evidence="13">
    <location>
        <begin position="420"/>
        <end position="442"/>
    </location>
</feature>
<comment type="subcellular location">
    <subcellularLocation>
        <location evidence="1">Nucleus</location>
    </subcellularLocation>
</comment>
<feature type="compositionally biased region" description="Polar residues" evidence="12">
    <location>
        <begin position="113"/>
        <end position="129"/>
    </location>
</feature>
<dbReference type="AlphaFoldDB" id="A0A7M7NFD4"/>
<keyword evidence="9" id="KW-0804">Transcription</keyword>
<dbReference type="PANTHER" id="PTHR24399:SF23">
    <property type="entry name" value="C2H2-TYPE DOMAIN-CONTAINING PROTEIN"/>
    <property type="match status" value="1"/>
</dbReference>
<evidence type="ECO:0000256" key="5">
    <source>
        <dbReference type="ARBA" id="ARBA00022771"/>
    </source>
</evidence>
<dbReference type="InterPro" id="IPR013087">
    <property type="entry name" value="Znf_C2H2_type"/>
</dbReference>
<evidence type="ECO:0000256" key="11">
    <source>
        <dbReference type="PROSITE-ProRule" id="PRU00042"/>
    </source>
</evidence>
<dbReference type="OrthoDB" id="3437960at2759"/>
<keyword evidence="10" id="KW-0539">Nucleus</keyword>
<name>A0A7M7NFD4_STRPU</name>
<feature type="region of interest" description="Disordered" evidence="12">
    <location>
        <begin position="492"/>
        <end position="524"/>
    </location>
</feature>
<feature type="domain" description="C2H2-type" evidence="13">
    <location>
        <begin position="472"/>
        <end position="499"/>
    </location>
</feature>
<keyword evidence="8" id="KW-0238">DNA-binding</keyword>
<dbReference type="GO" id="GO:0005634">
    <property type="term" value="C:nucleus"/>
    <property type="evidence" value="ECO:0007669"/>
    <property type="project" value="UniProtKB-SubCell"/>
</dbReference>
<feature type="domain" description="C2H2-type" evidence="13">
    <location>
        <begin position="704"/>
        <end position="731"/>
    </location>
</feature>
<dbReference type="SMART" id="SM00355">
    <property type="entry name" value="ZnF_C2H2"/>
    <property type="match status" value="12"/>
</dbReference>
<sequence>MEGNYPPGFYCTDRNQQERHSQQHQQHVAPYPLDLPYHTASQHQPEFVVDQPLRAFPAPHTGPGVSILSSIYHDSTPVLPNSNTVHQAHHQLPATLRGQRIKLATQSASYTPLITTHNPLSDSTTQGQTPIAPPAPSKPLHSKEQRKQDTSSSSQSNTSPPASAVEPSLLAALNLKKSRMLSSTPELPQGLSFRWTLEGKVEGVVAKGTVEKGSEFGPYPGSLMNEEQGLSKDSTWEVCISGQVFFYLDGRKTWMSQVRCAQGEEEQNIEAYQYYGEIYFKSIKVIEPGSELKVFYNAEYAKRVGIHTKLNELRFNRDAQKFQCGMCEDLFTSAKLILRHMRCEHSQDRTEDLYPVLMWKRKKKKKALETENSSQEDLTIENKVSEQGDLVFKCRTCEKVFSCHGRLKEHESFHKFSQGHACPVCDKKETNSRTLAKHMKTHEPLVLKCKECNRIYKTKSALRKHLNEFHGHQCRICSERFPYMTDCKKHEQTHQGSTKNGAHTGKSLLSASSPEEPKDMLGKTSNYYQRPFKCRYCPKRYSLRSSVKTHEKERHTGDLVFKCPHCPKVFGREYRLIDHLRSHEENRMYRCKLCPKTFGSESALTNHQGEHTGLKPFSCDICSKGFRIKKAVQDHKRRIHQKRQMRFFCSVCNKGFADKGNFTKHERRHKGVRPYVCLECGKGFTAKSCLTTHIKAMHTAEKPFSCELCGKTFSLNQNYTYHMFRHKEQGDISSIQQ</sequence>
<dbReference type="Proteomes" id="UP000007110">
    <property type="component" value="Unassembled WGS sequence"/>
</dbReference>
<dbReference type="Gene3D" id="2.170.270.10">
    <property type="entry name" value="SET domain"/>
    <property type="match status" value="1"/>
</dbReference>
<dbReference type="FunFam" id="3.30.160.60:FF:001156">
    <property type="entry name" value="Zinc finger protein 407"/>
    <property type="match status" value="1"/>
</dbReference>
<feature type="compositionally biased region" description="Low complexity" evidence="12">
    <location>
        <begin position="150"/>
        <end position="164"/>
    </location>
</feature>
<protein>
    <submittedName>
        <fullName evidence="15">Uncharacterized protein</fullName>
    </submittedName>
</protein>
<dbReference type="PANTHER" id="PTHR24399">
    <property type="entry name" value="ZINC FINGER AND BTB DOMAIN-CONTAINING"/>
    <property type="match status" value="1"/>
</dbReference>
<feature type="domain" description="C2H2-type" evidence="13">
    <location>
        <begin position="647"/>
        <end position="674"/>
    </location>
</feature>
<dbReference type="EnsemblMetazoa" id="XM_030978328">
    <property type="protein sequence ID" value="XP_030834188"/>
    <property type="gene ID" value="LOC100890990"/>
</dbReference>
<evidence type="ECO:0000256" key="10">
    <source>
        <dbReference type="ARBA" id="ARBA00023242"/>
    </source>
</evidence>
<keyword evidence="16" id="KW-1185">Reference proteome</keyword>
<reference evidence="15" key="2">
    <citation type="submission" date="2021-01" db="UniProtKB">
        <authorList>
            <consortium name="EnsemblMetazoa"/>
        </authorList>
    </citation>
    <scope>IDENTIFICATION</scope>
</reference>
<feature type="domain" description="C2H2-type" evidence="13">
    <location>
        <begin position="675"/>
        <end position="703"/>
    </location>
</feature>
<dbReference type="PROSITE" id="PS50280">
    <property type="entry name" value="SET"/>
    <property type="match status" value="1"/>
</dbReference>
<dbReference type="InterPro" id="IPR001214">
    <property type="entry name" value="SET_dom"/>
</dbReference>
<dbReference type="SUPFAM" id="SSF57667">
    <property type="entry name" value="beta-beta-alpha zinc fingers"/>
    <property type="match status" value="5"/>
</dbReference>
<keyword evidence="5 11" id="KW-0863">Zinc-finger</keyword>
<evidence type="ECO:0000256" key="8">
    <source>
        <dbReference type="ARBA" id="ARBA00023125"/>
    </source>
</evidence>
<dbReference type="InParanoid" id="A0A7M7NFD4"/>
<evidence type="ECO:0000259" key="13">
    <source>
        <dbReference type="PROSITE" id="PS50157"/>
    </source>
</evidence>
<evidence type="ECO:0000256" key="3">
    <source>
        <dbReference type="ARBA" id="ARBA00022723"/>
    </source>
</evidence>
<feature type="region of interest" description="Disordered" evidence="12">
    <location>
        <begin position="113"/>
        <end position="165"/>
    </location>
</feature>
<reference evidence="16" key="1">
    <citation type="submission" date="2015-02" db="EMBL/GenBank/DDBJ databases">
        <title>Genome sequencing for Strongylocentrotus purpuratus.</title>
        <authorList>
            <person name="Murali S."/>
            <person name="Liu Y."/>
            <person name="Vee V."/>
            <person name="English A."/>
            <person name="Wang M."/>
            <person name="Skinner E."/>
            <person name="Han Y."/>
            <person name="Muzny D.M."/>
            <person name="Worley K.C."/>
            <person name="Gibbs R.A."/>
        </authorList>
    </citation>
    <scope>NUCLEOTIDE SEQUENCE</scope>
</reference>
<feature type="domain" description="C2H2-type" evidence="13">
    <location>
        <begin position="561"/>
        <end position="588"/>
    </location>
</feature>
<feature type="domain" description="SET" evidence="14">
    <location>
        <begin position="189"/>
        <end position="297"/>
    </location>
</feature>
<comment type="similarity">
    <text evidence="2">Belongs to the krueppel C2H2-type zinc-finger protein family.</text>
</comment>
<evidence type="ECO:0000256" key="2">
    <source>
        <dbReference type="ARBA" id="ARBA00006991"/>
    </source>
</evidence>
<evidence type="ECO:0000256" key="9">
    <source>
        <dbReference type="ARBA" id="ARBA00023163"/>
    </source>
</evidence>
<feature type="domain" description="C2H2-type" evidence="13">
    <location>
        <begin position="617"/>
        <end position="645"/>
    </location>
</feature>